<evidence type="ECO:0000313" key="9">
    <source>
        <dbReference type="EMBL" id="MBP2055694.1"/>
    </source>
</evidence>
<name>A0A1B1B076_9ACTN</name>
<keyword evidence="3 6" id="KW-1133">Transmembrane helix</keyword>
<evidence type="ECO:0000259" key="7">
    <source>
        <dbReference type="Pfam" id="PF03176"/>
    </source>
</evidence>
<sequence>MPGPLRSGNGLAGEPELPPLRRRPASQGATRSTELIAVAAAGIILFVAFGSLLGMLVPLLVAVAGLGVGLLTVGLFSHVTTLGSIALHSARPRGDAYARAGELVASAGGSAAARR</sequence>
<keyword evidence="11" id="KW-1185">Reference proteome</keyword>
<dbReference type="EMBL" id="CP016279">
    <property type="protein sequence ID" value="ANP52215.1"/>
    <property type="molecule type" value="Genomic_DNA"/>
</dbReference>
<dbReference type="Proteomes" id="UP000092659">
    <property type="component" value="Chromosome"/>
</dbReference>
<dbReference type="EMBL" id="JAGGLP010000032">
    <property type="protein sequence ID" value="MBP2055694.1"/>
    <property type="molecule type" value="Genomic_DNA"/>
</dbReference>
<evidence type="ECO:0000256" key="5">
    <source>
        <dbReference type="SAM" id="MobiDB-lite"/>
    </source>
</evidence>
<dbReference type="AlphaFoldDB" id="A0A1B1B076"/>
<proteinExistence type="predicted"/>
<evidence type="ECO:0000256" key="4">
    <source>
        <dbReference type="ARBA" id="ARBA00023136"/>
    </source>
</evidence>
<feature type="transmembrane region" description="Helical" evidence="6">
    <location>
        <begin position="35"/>
        <end position="57"/>
    </location>
</feature>
<evidence type="ECO:0000256" key="2">
    <source>
        <dbReference type="ARBA" id="ARBA00022692"/>
    </source>
</evidence>
<dbReference type="KEGG" id="sgs:AVL59_24050"/>
<evidence type="ECO:0000313" key="8">
    <source>
        <dbReference type="EMBL" id="ANP52215.1"/>
    </source>
</evidence>
<comment type="subcellular location">
    <subcellularLocation>
        <location evidence="1">Membrane</location>
        <topology evidence="1">Multi-pass membrane protein</topology>
    </subcellularLocation>
</comment>
<dbReference type="Proteomes" id="UP001519309">
    <property type="component" value="Unassembled WGS sequence"/>
</dbReference>
<evidence type="ECO:0000313" key="10">
    <source>
        <dbReference type="Proteomes" id="UP000092659"/>
    </source>
</evidence>
<gene>
    <name evidence="8" type="ORF">AVL59_24050</name>
    <name evidence="9" type="ORF">J2Z21_008710</name>
</gene>
<reference evidence="8 10" key="1">
    <citation type="submission" date="2016-06" db="EMBL/GenBank/DDBJ databases">
        <title>Complete genome sequence of Streptomyces griseochromogenes ATCC 14511, the Blasticidin S producer.</title>
        <authorList>
            <person name="Wu L."/>
        </authorList>
    </citation>
    <scope>NUCLEOTIDE SEQUENCE [LARGE SCALE GENOMIC DNA]</scope>
    <source>
        <strain evidence="8 10">ATCC 14511</strain>
    </source>
</reference>
<feature type="domain" description="Membrane transport protein MMPL" evidence="7">
    <location>
        <begin position="25"/>
        <end position="82"/>
    </location>
</feature>
<dbReference type="InterPro" id="IPR004869">
    <property type="entry name" value="MMPL_dom"/>
</dbReference>
<dbReference type="RefSeq" id="WP_067307945.1">
    <property type="nucleotide sequence ID" value="NZ_CP016279.1"/>
</dbReference>
<dbReference type="Pfam" id="PF03176">
    <property type="entry name" value="MMPL"/>
    <property type="match status" value="1"/>
</dbReference>
<evidence type="ECO:0000256" key="1">
    <source>
        <dbReference type="ARBA" id="ARBA00004141"/>
    </source>
</evidence>
<evidence type="ECO:0000256" key="3">
    <source>
        <dbReference type="ARBA" id="ARBA00022989"/>
    </source>
</evidence>
<keyword evidence="2 6" id="KW-0812">Transmembrane</keyword>
<feature type="transmembrane region" description="Helical" evidence="6">
    <location>
        <begin position="63"/>
        <end position="87"/>
    </location>
</feature>
<evidence type="ECO:0000256" key="6">
    <source>
        <dbReference type="SAM" id="Phobius"/>
    </source>
</evidence>
<evidence type="ECO:0000313" key="11">
    <source>
        <dbReference type="Proteomes" id="UP001519309"/>
    </source>
</evidence>
<reference evidence="9 11" key="2">
    <citation type="submission" date="2021-03" db="EMBL/GenBank/DDBJ databases">
        <title>Genomic Encyclopedia of Type Strains, Phase IV (KMG-IV): sequencing the most valuable type-strain genomes for metagenomic binning, comparative biology and taxonomic classification.</title>
        <authorList>
            <person name="Goeker M."/>
        </authorList>
    </citation>
    <scope>NUCLEOTIDE SEQUENCE [LARGE SCALE GENOMIC DNA]</scope>
    <source>
        <strain evidence="9 11">DSM 40499</strain>
    </source>
</reference>
<feature type="region of interest" description="Disordered" evidence="5">
    <location>
        <begin position="1"/>
        <end position="26"/>
    </location>
</feature>
<protein>
    <recommendedName>
        <fullName evidence="7">Membrane transport protein MMPL domain-containing protein</fullName>
    </recommendedName>
</protein>
<dbReference type="GO" id="GO:0016020">
    <property type="term" value="C:membrane"/>
    <property type="evidence" value="ECO:0007669"/>
    <property type="project" value="UniProtKB-SubCell"/>
</dbReference>
<dbReference type="SUPFAM" id="SSF82866">
    <property type="entry name" value="Multidrug efflux transporter AcrB transmembrane domain"/>
    <property type="match status" value="1"/>
</dbReference>
<organism evidence="8 10">
    <name type="scientific">Streptomyces griseochromogenes</name>
    <dbReference type="NCBI Taxonomy" id="68214"/>
    <lineage>
        <taxon>Bacteria</taxon>
        <taxon>Bacillati</taxon>
        <taxon>Actinomycetota</taxon>
        <taxon>Actinomycetes</taxon>
        <taxon>Kitasatosporales</taxon>
        <taxon>Streptomycetaceae</taxon>
        <taxon>Streptomyces</taxon>
    </lineage>
</organism>
<keyword evidence="4 6" id="KW-0472">Membrane</keyword>
<accession>A0A1B1B076</accession>